<organism evidence="2 4">
    <name type="scientific">Didymodactylos carnosus</name>
    <dbReference type="NCBI Taxonomy" id="1234261"/>
    <lineage>
        <taxon>Eukaryota</taxon>
        <taxon>Metazoa</taxon>
        <taxon>Spiralia</taxon>
        <taxon>Gnathifera</taxon>
        <taxon>Rotifera</taxon>
        <taxon>Eurotatoria</taxon>
        <taxon>Bdelloidea</taxon>
        <taxon>Philodinida</taxon>
        <taxon>Philodinidae</taxon>
        <taxon>Didymodactylos</taxon>
    </lineage>
</organism>
<reference evidence="2" key="1">
    <citation type="submission" date="2021-02" db="EMBL/GenBank/DDBJ databases">
        <authorList>
            <person name="Nowell W R."/>
        </authorList>
    </citation>
    <scope>NUCLEOTIDE SEQUENCE</scope>
</reference>
<keyword evidence="4" id="KW-1185">Reference proteome</keyword>
<gene>
    <name evidence="2" type="ORF">GPM918_LOCUS28580</name>
    <name evidence="3" type="ORF">SRO942_LOCUS29099</name>
</gene>
<dbReference type="EMBL" id="CAJOBC010038094">
    <property type="protein sequence ID" value="CAF4128842.1"/>
    <property type="molecule type" value="Genomic_DNA"/>
</dbReference>
<accession>A0A815DS72</accession>
<comment type="caution">
    <text evidence="2">The sequence shown here is derived from an EMBL/GenBank/DDBJ whole genome shotgun (WGS) entry which is preliminary data.</text>
</comment>
<proteinExistence type="predicted"/>
<name>A0A815DS72_9BILA</name>
<feature type="compositionally biased region" description="Basic and acidic residues" evidence="1">
    <location>
        <begin position="62"/>
        <end position="80"/>
    </location>
</feature>
<evidence type="ECO:0000313" key="4">
    <source>
        <dbReference type="Proteomes" id="UP000663829"/>
    </source>
</evidence>
<evidence type="ECO:0000313" key="2">
    <source>
        <dbReference type="EMBL" id="CAF1302246.1"/>
    </source>
</evidence>
<dbReference type="EMBL" id="CAJNOQ010012535">
    <property type="protein sequence ID" value="CAF1302246.1"/>
    <property type="molecule type" value="Genomic_DNA"/>
</dbReference>
<sequence>MYGITAFGSNGARSAGSNGARTAGSNGVRSAGSNGARSAGSNGVRSAGSSGARSALSSPSGEPRKAKIKKKDEDKMRNDHGNNMLLILVDKISKKKAKVVDDEN</sequence>
<dbReference type="Proteomes" id="UP000681722">
    <property type="component" value="Unassembled WGS sequence"/>
</dbReference>
<evidence type="ECO:0000313" key="3">
    <source>
        <dbReference type="EMBL" id="CAF4128842.1"/>
    </source>
</evidence>
<dbReference type="Proteomes" id="UP000663829">
    <property type="component" value="Unassembled WGS sequence"/>
</dbReference>
<protein>
    <submittedName>
        <fullName evidence="2">Uncharacterized protein</fullName>
    </submittedName>
</protein>
<evidence type="ECO:0000256" key="1">
    <source>
        <dbReference type="SAM" id="MobiDB-lite"/>
    </source>
</evidence>
<feature type="region of interest" description="Disordered" evidence="1">
    <location>
        <begin position="1"/>
        <end position="82"/>
    </location>
</feature>
<dbReference type="AlphaFoldDB" id="A0A815DS72"/>
<feature type="compositionally biased region" description="Low complexity" evidence="1">
    <location>
        <begin position="8"/>
        <end position="61"/>
    </location>
</feature>